<evidence type="ECO:0000256" key="4">
    <source>
        <dbReference type="ARBA" id="ARBA00020768"/>
    </source>
</evidence>
<keyword evidence="15" id="KW-1185">Reference proteome</keyword>
<dbReference type="PANTHER" id="PTHR45994">
    <property type="entry name" value="FI21225P1"/>
    <property type="match status" value="1"/>
</dbReference>
<evidence type="ECO:0000313" key="14">
    <source>
        <dbReference type="EMBL" id="KAF6459627.1"/>
    </source>
</evidence>
<keyword evidence="7" id="KW-0517">Myogenesis</keyword>
<dbReference type="SUPFAM" id="SSF48452">
    <property type="entry name" value="TPR-like"/>
    <property type="match status" value="1"/>
</dbReference>
<evidence type="ECO:0000256" key="6">
    <source>
        <dbReference type="ARBA" id="ARBA00022490"/>
    </source>
</evidence>
<name>A0A7J8GI63_ROUAE</name>
<dbReference type="FunFam" id="1.25.40.10:FF:000025">
    <property type="entry name" value="Unc-45 myosin chaperone B"/>
    <property type="match status" value="1"/>
</dbReference>
<comment type="subcellular location">
    <subcellularLocation>
        <location evidence="1">Cytoplasm</location>
        <location evidence="1">Myofibril</location>
        <location evidence="1">Sarcomere</location>
        <location evidence="1">A band</location>
    </subcellularLocation>
    <subcellularLocation>
        <location evidence="2">Cytoplasm</location>
        <location evidence="2">Myofibril</location>
        <location evidence="2">Sarcomere</location>
        <location evidence="2">Z line</location>
    </subcellularLocation>
    <subcellularLocation>
        <location evidence="3">Cytoplasm</location>
        <location evidence="3">Perinuclear region</location>
    </subcellularLocation>
</comment>
<dbReference type="InterPro" id="IPR019734">
    <property type="entry name" value="TPR_rpt"/>
</dbReference>
<dbReference type="GO" id="GO:0007517">
    <property type="term" value="P:muscle organ development"/>
    <property type="evidence" value="ECO:0007669"/>
    <property type="project" value="UniProtKB-KW"/>
</dbReference>
<evidence type="ECO:0000256" key="11">
    <source>
        <dbReference type="ARBA" id="ARBA00023186"/>
    </source>
</evidence>
<keyword evidence="8" id="KW-0677">Repeat</keyword>
<evidence type="ECO:0000256" key="1">
    <source>
        <dbReference type="ARBA" id="ARBA00004161"/>
    </source>
</evidence>
<dbReference type="PROSITE" id="PS50005">
    <property type="entry name" value="TPR"/>
    <property type="match status" value="1"/>
</dbReference>
<dbReference type="GO" id="GO:0051879">
    <property type="term" value="F:Hsp90 protein binding"/>
    <property type="evidence" value="ECO:0007669"/>
    <property type="project" value="TreeGrafter"/>
</dbReference>
<feature type="domain" description="UNC-45/Cro1/She4 central" evidence="13">
    <location>
        <begin position="330"/>
        <end position="484"/>
    </location>
</feature>
<evidence type="ECO:0000256" key="12">
    <source>
        <dbReference type="PROSITE-ProRule" id="PRU00339"/>
    </source>
</evidence>
<dbReference type="GO" id="GO:0030018">
    <property type="term" value="C:Z disc"/>
    <property type="evidence" value="ECO:0007669"/>
    <property type="project" value="UniProtKB-SubCell"/>
</dbReference>
<dbReference type="FunFam" id="1.25.10.10:FF:000043">
    <property type="entry name" value="Unc-45 myosin chaperone B"/>
    <property type="match status" value="1"/>
</dbReference>
<dbReference type="InterPro" id="IPR024660">
    <property type="entry name" value="UCS_central_dom"/>
</dbReference>
<keyword evidence="9" id="KW-0221">Differentiation</keyword>
<evidence type="ECO:0000256" key="8">
    <source>
        <dbReference type="ARBA" id="ARBA00022737"/>
    </source>
</evidence>
<feature type="repeat" description="TPR" evidence="12">
    <location>
        <begin position="6"/>
        <end position="39"/>
    </location>
</feature>
<sequence length="850" mass="94814">MAEAEAAQLKEEGNRHFQRQDYKAATKSYSQALKLTKDKALLATLYRNRAACGLKMESYVQAASDASRAIDINSSDIKALYRRCQALEHLEKLDQAFKDVQRCATLEPQNQNFQDTLRRLNTSIQEKLRVQFSTDSRVQKMFEILLDENSEADKLEKAANNLIVLGREEAGAERIFQNNGVALLLQLMDTKRPELVLAAVRTLSGMCSGHRARATAILHVVRIDRICSLMAVENEEMSLAVCNLLQAIIDSLSGEDKREHRGKEEALVLDTKKDLKQITSHLLDMLVSKKVSGQGRDQALNLLNKNVPRKDLSIHDNSRTIYVVDNGLRKILKVVGQVPDLPSCLPLTDNTRMLASILINKLYDDLRCDPERDHFRKICEEYITGTFDPQDMDKNVIAIQIVSGILQGPFDLGNQLLGLKGVMEMMVALCGSEREADQLVAVEALIHASTKLSRATFIITNGVSLLKEIYKTTKNEKIKIRTLVTSDKTILYSVATALVNCTNSYDVKEVIPELVQLAKFSKQHVPEEHPKDKKDFIDMRVKRLLKAGIISALVCMVKADSAILTDQTKELLARVFLALCDNPKDRGTIVAQGGGKALIPLALEGTDVGKVKAAHALAKIAAVSNPDIAFPGERVYEVVRPLVKLLDTQRDGLQNYEALLGLTNLSGRSDKLRQKIFKERALPDIENYMFENHDQLRQAATECMCNMVLNKEVQERFLADGNDRLKLVVLLCGEDDDKVQNAAAGALAMLTAAHKKLCLKMTQVTTQWLEILQRLCLHDQLSVQHRGLVIAYNLLAADAELAKKLVESELLEILTVVGKQEPDEKKAAVIQTARECLIKCMDYGFIKPVS</sequence>
<dbReference type="Proteomes" id="UP000593571">
    <property type="component" value="Unassembled WGS sequence"/>
</dbReference>
<dbReference type="SMART" id="SM00028">
    <property type="entry name" value="TPR"/>
    <property type="match status" value="3"/>
</dbReference>
<dbReference type="Pfam" id="PF11701">
    <property type="entry name" value="UNC45-central"/>
    <property type="match status" value="1"/>
</dbReference>
<evidence type="ECO:0000256" key="5">
    <source>
        <dbReference type="ARBA" id="ARBA00022473"/>
    </source>
</evidence>
<organism evidence="14 15">
    <name type="scientific">Rousettus aegyptiacus</name>
    <name type="common">Egyptian fruit bat</name>
    <name type="synonym">Pteropus aegyptiacus</name>
    <dbReference type="NCBI Taxonomy" id="9407"/>
    <lineage>
        <taxon>Eukaryota</taxon>
        <taxon>Metazoa</taxon>
        <taxon>Chordata</taxon>
        <taxon>Craniata</taxon>
        <taxon>Vertebrata</taxon>
        <taxon>Euteleostomi</taxon>
        <taxon>Mammalia</taxon>
        <taxon>Eutheria</taxon>
        <taxon>Laurasiatheria</taxon>
        <taxon>Chiroptera</taxon>
        <taxon>Yinpterochiroptera</taxon>
        <taxon>Pteropodoidea</taxon>
        <taxon>Pteropodidae</taxon>
        <taxon>Rousettinae</taxon>
        <taxon>Rousettus</taxon>
    </lineage>
</organism>
<proteinExistence type="predicted"/>
<gene>
    <name evidence="14" type="ORF">HJG63_020305</name>
</gene>
<evidence type="ECO:0000256" key="10">
    <source>
        <dbReference type="ARBA" id="ARBA00022803"/>
    </source>
</evidence>
<reference evidence="14 15" key="1">
    <citation type="journal article" date="2020" name="Nature">
        <title>Six reference-quality genomes reveal evolution of bat adaptations.</title>
        <authorList>
            <person name="Jebb D."/>
            <person name="Huang Z."/>
            <person name="Pippel M."/>
            <person name="Hughes G.M."/>
            <person name="Lavrichenko K."/>
            <person name="Devanna P."/>
            <person name="Winkler S."/>
            <person name="Jermiin L.S."/>
            <person name="Skirmuntt E.C."/>
            <person name="Katzourakis A."/>
            <person name="Burkitt-Gray L."/>
            <person name="Ray D.A."/>
            <person name="Sullivan K.A.M."/>
            <person name="Roscito J.G."/>
            <person name="Kirilenko B.M."/>
            <person name="Davalos L.M."/>
            <person name="Corthals A.P."/>
            <person name="Power M.L."/>
            <person name="Jones G."/>
            <person name="Ransome R.D."/>
            <person name="Dechmann D.K.N."/>
            <person name="Locatelli A.G."/>
            <person name="Puechmaille S.J."/>
            <person name="Fedrigo O."/>
            <person name="Jarvis E.D."/>
            <person name="Hiller M."/>
            <person name="Vernes S.C."/>
            <person name="Myers E.W."/>
            <person name="Teeling E.C."/>
        </authorList>
    </citation>
    <scope>NUCLEOTIDE SEQUENCE [LARGE SCALE GENOMIC DNA]</scope>
    <source>
        <strain evidence="14">MRouAeg1</strain>
        <tissue evidence="14">Muscle</tissue>
    </source>
</reference>
<evidence type="ECO:0000256" key="3">
    <source>
        <dbReference type="ARBA" id="ARBA00004556"/>
    </source>
</evidence>
<dbReference type="GO" id="GO:0030154">
    <property type="term" value="P:cell differentiation"/>
    <property type="evidence" value="ECO:0007669"/>
    <property type="project" value="UniProtKB-KW"/>
</dbReference>
<evidence type="ECO:0000259" key="13">
    <source>
        <dbReference type="Pfam" id="PF11701"/>
    </source>
</evidence>
<dbReference type="GO" id="GO:0048471">
    <property type="term" value="C:perinuclear region of cytoplasm"/>
    <property type="evidence" value="ECO:0007669"/>
    <property type="project" value="UniProtKB-SubCell"/>
</dbReference>
<comment type="caution">
    <text evidence="14">The sequence shown here is derived from an EMBL/GenBank/DDBJ whole genome shotgun (WGS) entry which is preliminary data.</text>
</comment>
<dbReference type="PANTHER" id="PTHR45994:SF2">
    <property type="entry name" value="PROTEIN UNC-45 HOMOLOG B"/>
    <property type="match status" value="1"/>
</dbReference>
<dbReference type="Gene3D" id="1.25.40.10">
    <property type="entry name" value="Tetratricopeptide repeat domain"/>
    <property type="match status" value="1"/>
</dbReference>
<evidence type="ECO:0000313" key="15">
    <source>
        <dbReference type="Proteomes" id="UP000593571"/>
    </source>
</evidence>
<dbReference type="Gene3D" id="1.25.10.10">
    <property type="entry name" value="Leucine-rich Repeat Variant"/>
    <property type="match status" value="2"/>
</dbReference>
<dbReference type="GO" id="GO:0031672">
    <property type="term" value="C:A band"/>
    <property type="evidence" value="ECO:0007669"/>
    <property type="project" value="UniProtKB-SubCell"/>
</dbReference>
<dbReference type="InterPro" id="IPR011990">
    <property type="entry name" value="TPR-like_helical_dom_sf"/>
</dbReference>
<dbReference type="InterPro" id="IPR016024">
    <property type="entry name" value="ARM-type_fold"/>
</dbReference>
<evidence type="ECO:0000256" key="7">
    <source>
        <dbReference type="ARBA" id="ARBA00022541"/>
    </source>
</evidence>
<keyword evidence="6" id="KW-0963">Cytoplasm</keyword>
<dbReference type="SMART" id="SM00185">
    <property type="entry name" value="ARM"/>
    <property type="match status" value="4"/>
</dbReference>
<protein>
    <recommendedName>
        <fullName evidence="4">Protein unc-45 homolog B</fullName>
    </recommendedName>
</protein>
<evidence type="ECO:0000256" key="2">
    <source>
        <dbReference type="ARBA" id="ARBA00004216"/>
    </source>
</evidence>
<keyword evidence="10 12" id="KW-0802">TPR repeat</keyword>
<dbReference type="EMBL" id="JACASE010000006">
    <property type="protein sequence ID" value="KAF6459627.1"/>
    <property type="molecule type" value="Genomic_DNA"/>
</dbReference>
<keyword evidence="11" id="KW-0143">Chaperone</keyword>
<evidence type="ECO:0000256" key="9">
    <source>
        <dbReference type="ARBA" id="ARBA00022782"/>
    </source>
</evidence>
<dbReference type="InterPro" id="IPR011989">
    <property type="entry name" value="ARM-like"/>
</dbReference>
<dbReference type="SUPFAM" id="SSF48371">
    <property type="entry name" value="ARM repeat"/>
    <property type="match status" value="2"/>
</dbReference>
<accession>A0A7J8GI63</accession>
<dbReference type="InterPro" id="IPR000225">
    <property type="entry name" value="Armadillo"/>
</dbReference>
<keyword evidence="5" id="KW-0217">Developmental protein</keyword>
<dbReference type="AlphaFoldDB" id="A0A7J8GI63"/>